<evidence type="ECO:0000256" key="4">
    <source>
        <dbReference type="ARBA" id="ARBA00022723"/>
    </source>
</evidence>
<evidence type="ECO:0000313" key="11">
    <source>
        <dbReference type="EMBL" id="KAF5747022.1"/>
    </source>
</evidence>
<dbReference type="GO" id="GO:0016020">
    <property type="term" value="C:membrane"/>
    <property type="evidence" value="ECO:0007669"/>
    <property type="project" value="UniProtKB-SubCell"/>
</dbReference>
<evidence type="ECO:0000256" key="8">
    <source>
        <dbReference type="ARBA" id="ARBA00023136"/>
    </source>
</evidence>
<dbReference type="InterPro" id="IPR002401">
    <property type="entry name" value="Cyt_P450_E_grp-I"/>
</dbReference>
<name>A0A7J7DKX6_TRIWF</name>
<keyword evidence="12" id="KW-1185">Reference proteome</keyword>
<gene>
    <name evidence="11" type="ORF">HS088_TW06G01199</name>
</gene>
<evidence type="ECO:0000256" key="7">
    <source>
        <dbReference type="ARBA" id="ARBA00023033"/>
    </source>
</evidence>
<dbReference type="CDD" id="cd20653">
    <property type="entry name" value="CYP81"/>
    <property type="match status" value="1"/>
</dbReference>
<organism evidence="11 12">
    <name type="scientific">Tripterygium wilfordii</name>
    <name type="common">Thunder God vine</name>
    <dbReference type="NCBI Taxonomy" id="458696"/>
    <lineage>
        <taxon>Eukaryota</taxon>
        <taxon>Viridiplantae</taxon>
        <taxon>Streptophyta</taxon>
        <taxon>Embryophyta</taxon>
        <taxon>Tracheophyta</taxon>
        <taxon>Spermatophyta</taxon>
        <taxon>Magnoliopsida</taxon>
        <taxon>eudicotyledons</taxon>
        <taxon>Gunneridae</taxon>
        <taxon>Pentapetalae</taxon>
        <taxon>rosids</taxon>
        <taxon>fabids</taxon>
        <taxon>Celastrales</taxon>
        <taxon>Celastraceae</taxon>
        <taxon>Tripterygium</taxon>
    </lineage>
</organism>
<dbReference type="InterPro" id="IPR050651">
    <property type="entry name" value="Plant_Cytochrome_P450_Monoox"/>
</dbReference>
<keyword evidence="7 10" id="KW-0503">Monooxygenase</keyword>
<dbReference type="InterPro" id="IPR017972">
    <property type="entry name" value="Cyt_P450_CS"/>
</dbReference>
<accession>A0A7J7DKX6</accession>
<keyword evidence="5 10" id="KW-0560">Oxidoreductase</keyword>
<dbReference type="PRINTS" id="PR00385">
    <property type="entry name" value="P450"/>
</dbReference>
<evidence type="ECO:0000256" key="2">
    <source>
        <dbReference type="ARBA" id="ARBA00010617"/>
    </source>
</evidence>
<dbReference type="OrthoDB" id="1055148at2759"/>
<comment type="caution">
    <text evidence="11">The sequence shown here is derived from an EMBL/GenBank/DDBJ whole genome shotgun (WGS) entry which is preliminary data.</text>
</comment>
<comment type="subcellular location">
    <subcellularLocation>
        <location evidence="1">Membrane</location>
    </subcellularLocation>
</comment>
<evidence type="ECO:0000256" key="9">
    <source>
        <dbReference type="PIRSR" id="PIRSR602401-1"/>
    </source>
</evidence>
<protein>
    <submittedName>
        <fullName evidence="11">Cytochrome P450</fullName>
    </submittedName>
</protein>
<comment type="similarity">
    <text evidence="2 10">Belongs to the cytochrome P450 family.</text>
</comment>
<keyword evidence="6 9" id="KW-0408">Iron</keyword>
<dbReference type="Proteomes" id="UP000593562">
    <property type="component" value="Unassembled WGS sequence"/>
</dbReference>
<keyword evidence="8" id="KW-0472">Membrane</keyword>
<dbReference type="GO" id="GO:0016705">
    <property type="term" value="F:oxidoreductase activity, acting on paired donors, with incorporation or reduction of molecular oxygen"/>
    <property type="evidence" value="ECO:0007669"/>
    <property type="project" value="InterPro"/>
</dbReference>
<dbReference type="InterPro" id="IPR036396">
    <property type="entry name" value="Cyt_P450_sf"/>
</dbReference>
<keyword evidence="3 9" id="KW-0349">Heme</keyword>
<dbReference type="AlphaFoldDB" id="A0A7J7DKX6"/>
<dbReference type="GO" id="GO:0005506">
    <property type="term" value="F:iron ion binding"/>
    <property type="evidence" value="ECO:0007669"/>
    <property type="project" value="InterPro"/>
</dbReference>
<evidence type="ECO:0000256" key="3">
    <source>
        <dbReference type="ARBA" id="ARBA00022617"/>
    </source>
</evidence>
<dbReference type="EMBL" id="JAAARO010000006">
    <property type="protein sequence ID" value="KAF5747022.1"/>
    <property type="molecule type" value="Genomic_DNA"/>
</dbReference>
<reference evidence="11 12" key="1">
    <citation type="journal article" date="2020" name="Nat. Commun.">
        <title>Genome of Tripterygium wilfordii and identification of cytochrome P450 involved in triptolide biosynthesis.</title>
        <authorList>
            <person name="Tu L."/>
            <person name="Su P."/>
            <person name="Zhang Z."/>
            <person name="Gao L."/>
            <person name="Wang J."/>
            <person name="Hu T."/>
            <person name="Zhou J."/>
            <person name="Zhang Y."/>
            <person name="Zhao Y."/>
            <person name="Liu Y."/>
            <person name="Song Y."/>
            <person name="Tong Y."/>
            <person name="Lu Y."/>
            <person name="Yang J."/>
            <person name="Xu C."/>
            <person name="Jia M."/>
            <person name="Peters R.J."/>
            <person name="Huang L."/>
            <person name="Gao W."/>
        </authorList>
    </citation>
    <scope>NUCLEOTIDE SEQUENCE [LARGE SCALE GENOMIC DNA]</scope>
    <source>
        <strain evidence="12">cv. XIE 37</strain>
        <tissue evidence="11">Leaf</tissue>
    </source>
</reference>
<keyword evidence="4 9" id="KW-0479">Metal-binding</keyword>
<dbReference type="InParanoid" id="A0A7J7DKX6"/>
<evidence type="ECO:0000256" key="10">
    <source>
        <dbReference type="RuleBase" id="RU000461"/>
    </source>
</evidence>
<feature type="binding site" description="axial binding residue" evidence="9">
    <location>
        <position position="439"/>
    </location>
    <ligand>
        <name>heme</name>
        <dbReference type="ChEBI" id="CHEBI:30413"/>
    </ligand>
    <ligandPart>
        <name>Fe</name>
        <dbReference type="ChEBI" id="CHEBI:18248"/>
    </ligandPart>
</feature>
<dbReference type="PANTHER" id="PTHR47947">
    <property type="entry name" value="CYTOCHROME P450 82C3-RELATED"/>
    <property type="match status" value="1"/>
</dbReference>
<dbReference type="PANTHER" id="PTHR47947:SF60">
    <property type="entry name" value="CYTOCHROME P450"/>
    <property type="match status" value="1"/>
</dbReference>
<dbReference type="Pfam" id="PF00067">
    <property type="entry name" value="p450"/>
    <property type="match status" value="1"/>
</dbReference>
<dbReference type="PROSITE" id="PS00086">
    <property type="entry name" value="CYTOCHROME_P450"/>
    <property type="match status" value="1"/>
</dbReference>
<dbReference type="InterPro" id="IPR001128">
    <property type="entry name" value="Cyt_P450"/>
</dbReference>
<evidence type="ECO:0000313" key="12">
    <source>
        <dbReference type="Proteomes" id="UP000593562"/>
    </source>
</evidence>
<comment type="cofactor">
    <cofactor evidence="9">
        <name>heme</name>
        <dbReference type="ChEBI" id="CHEBI:30413"/>
    </cofactor>
</comment>
<dbReference type="GO" id="GO:0020037">
    <property type="term" value="F:heme binding"/>
    <property type="evidence" value="ECO:0007669"/>
    <property type="project" value="InterPro"/>
</dbReference>
<evidence type="ECO:0000256" key="6">
    <source>
        <dbReference type="ARBA" id="ARBA00023004"/>
    </source>
</evidence>
<sequence length="504" mass="58033">METLLLYLPIFLALYVFTNKLFHKIRNLPPSPYPPFPIIGHLYLLKKPLHRTLSTFNSHGSVLFFQFGFRPVLVVSSPEATEECLTKNDIIFANRPRLALGKYLAYNYTQLAWAPYGSHWRNLRRISSIEMLSTHRLQMLCDVRAEEIRSLIHGLLSKKDERVCMRTLFFEITFNLMMRMIAGKRYYGENVGDLEEARKFHNTMTESQRVVGPANNIGDFLPFMRWIGLGVKVKELQELQRKRDEFVQNLIEEHRKKMVSDCSSLSGGRKTMIDVLLKLQETEPEYYKDEIIRGLVLVLLMAGVDTSVNTMEWAFSLLVNHPQVLKKAQLEINNYVGDNRVMNESDVAQLPYLHGIISETLRMYPAVPLLIPHESSEESTVKGFRIPRGTMLLVNLWSIQNDPKIWENPTSFRPERFEGVEGVRDGFRLMPFGSGRRGCPGEGLAMRMVGLTLGSLIQCFEWERESEQLVDMKEGSGFTLARAQPLYLKCRPRADIVELLSQAH</sequence>
<dbReference type="FunFam" id="1.10.630.10:FF:000023">
    <property type="entry name" value="Cytochrome P450 family protein"/>
    <property type="match status" value="1"/>
</dbReference>
<dbReference type="SUPFAM" id="SSF48264">
    <property type="entry name" value="Cytochrome P450"/>
    <property type="match status" value="1"/>
</dbReference>
<evidence type="ECO:0000256" key="1">
    <source>
        <dbReference type="ARBA" id="ARBA00004370"/>
    </source>
</evidence>
<dbReference type="PRINTS" id="PR00463">
    <property type="entry name" value="EP450I"/>
</dbReference>
<proteinExistence type="inferred from homology"/>
<dbReference type="GO" id="GO:0004497">
    <property type="term" value="F:monooxygenase activity"/>
    <property type="evidence" value="ECO:0007669"/>
    <property type="project" value="UniProtKB-KW"/>
</dbReference>
<evidence type="ECO:0000256" key="5">
    <source>
        <dbReference type="ARBA" id="ARBA00023002"/>
    </source>
</evidence>
<dbReference type="Gene3D" id="1.10.630.10">
    <property type="entry name" value="Cytochrome P450"/>
    <property type="match status" value="1"/>
</dbReference>